<organism evidence="5">
    <name type="scientific">Auxenochlorella protothecoides</name>
    <name type="common">Green microalga</name>
    <name type="synonym">Chlorella protothecoides</name>
    <dbReference type="NCBI Taxonomy" id="3075"/>
    <lineage>
        <taxon>Eukaryota</taxon>
        <taxon>Viridiplantae</taxon>
        <taxon>Chlorophyta</taxon>
        <taxon>core chlorophytes</taxon>
        <taxon>Trebouxiophyceae</taxon>
        <taxon>Chlorellales</taxon>
        <taxon>Chlorellaceae</taxon>
        <taxon>Auxenochlorella</taxon>
    </lineage>
</organism>
<evidence type="ECO:0000256" key="1">
    <source>
        <dbReference type="ARBA" id="ARBA00004747"/>
    </source>
</evidence>
<dbReference type="AlphaFoldDB" id="A0A1D2A9R4"/>
<dbReference type="Pfam" id="PF00731">
    <property type="entry name" value="AIRC"/>
    <property type="match status" value="1"/>
</dbReference>
<sequence>MLAALAPAGPCLSSTRVQTTPRVRARRSKRCGAVAPRAISVGGDGYVANGSPEAGHSPALMELLQSVATGVMSASDAAVQLDAVTRPAAAAASEHGDGGGEAGPPRPPPALALSACPEVVWGEGKTPNQLLASLQRIAGKQGIAAATRVGPEAAAAVTGMDDRVLHSPAAHMLTLKTGPAKKLPGTVALICAGTASPQVVEECRLVLQAMGCYAFKLPESGVMGMHRIVRNLDAVQAADVVVCVTGMDGGIASVVAGLVDVPVVALPTSAGYGTAFGGVTPLLAALNSAAPGVTVVNIDSGFGAAMAAWRILVNAARVRNAVIQAHAAAGPG</sequence>
<dbReference type="SUPFAM" id="SSF52255">
    <property type="entry name" value="N5-CAIR mutase (phosphoribosylaminoimidazole carboxylase, PurE)"/>
    <property type="match status" value="1"/>
</dbReference>
<dbReference type="SMART" id="SM01001">
    <property type="entry name" value="AIRC"/>
    <property type="match status" value="1"/>
</dbReference>
<comment type="pathway">
    <text evidence="1">Purine metabolism; IMP biosynthesis via de novo pathway; 5-amino-1-(5-phospho-D-ribosyl)imidazole-4-carboxylate from 5-amino-1-(5-phospho-D-ribosyl)imidazole (carboxylase route): step 1/1.</text>
</comment>
<accession>A0A1D2A9R4</accession>
<dbReference type="GO" id="GO:0006189">
    <property type="term" value="P:'de novo' IMP biosynthetic process"/>
    <property type="evidence" value="ECO:0007669"/>
    <property type="project" value="UniProtKB-UniPathway"/>
</dbReference>
<evidence type="ECO:0000259" key="4">
    <source>
        <dbReference type="SMART" id="SM01001"/>
    </source>
</evidence>
<name>A0A1D2A9R4_AUXPR</name>
<dbReference type="NCBIfam" id="NF033503">
    <property type="entry name" value="LarB"/>
    <property type="match status" value="1"/>
</dbReference>
<feature type="domain" description="PurE" evidence="4">
    <location>
        <begin position="185"/>
        <end position="317"/>
    </location>
</feature>
<protein>
    <recommendedName>
        <fullName evidence="2">phosphoribosylaminoimidazole carboxylase</fullName>
        <ecNumber evidence="2">4.1.1.21</ecNumber>
    </recommendedName>
</protein>
<reference evidence="5" key="1">
    <citation type="submission" date="2015-08" db="EMBL/GenBank/DDBJ databases">
        <authorList>
            <person name="Babu N.S."/>
            <person name="Beckwith C.J."/>
            <person name="Beseler K.G."/>
            <person name="Brison A."/>
            <person name="Carone J.V."/>
            <person name="Caskin T.P."/>
            <person name="Diamond M."/>
            <person name="Durham M.E."/>
            <person name="Foxe J.M."/>
            <person name="Go M."/>
            <person name="Henderson B.A."/>
            <person name="Jones I.B."/>
            <person name="McGettigan J.A."/>
            <person name="Micheletti S.J."/>
            <person name="Nasrallah M.E."/>
            <person name="Ortiz D."/>
            <person name="Piller C.R."/>
            <person name="Privatt S.R."/>
            <person name="Schneider S.L."/>
            <person name="Sharp S."/>
            <person name="Smith T.C."/>
            <person name="Stanton J.D."/>
            <person name="Ullery H.E."/>
            <person name="Wilson R.J."/>
            <person name="Serrano M.G."/>
            <person name="Buck G."/>
            <person name="Lee V."/>
            <person name="Wang Y."/>
            <person name="Carvalho R."/>
            <person name="Voegtly L."/>
            <person name="Shi R."/>
            <person name="Duckworth R."/>
            <person name="Johnson A."/>
            <person name="Loviza R."/>
            <person name="Walstead R."/>
            <person name="Shah Z."/>
            <person name="Kiflezghi M."/>
            <person name="Wade K."/>
            <person name="Ball S.L."/>
            <person name="Bradley K.W."/>
            <person name="Asai D.J."/>
            <person name="Bowman C.A."/>
            <person name="Russell D.A."/>
            <person name="Pope W.H."/>
            <person name="Jacobs-Sera D."/>
            <person name="Hendrix R.W."/>
            <person name="Hatfull G.F."/>
        </authorList>
    </citation>
    <scope>NUCLEOTIDE SEQUENCE</scope>
</reference>
<dbReference type="InterPro" id="IPR039476">
    <property type="entry name" value="P2CMN_synthase_LarB"/>
</dbReference>
<feature type="region of interest" description="Disordered" evidence="3">
    <location>
        <begin position="88"/>
        <end position="109"/>
    </location>
</feature>
<dbReference type="EMBL" id="GDKF01002704">
    <property type="protein sequence ID" value="JAT75918.1"/>
    <property type="molecule type" value="Transcribed_RNA"/>
</dbReference>
<evidence type="ECO:0000256" key="3">
    <source>
        <dbReference type="SAM" id="MobiDB-lite"/>
    </source>
</evidence>
<dbReference type="EC" id="4.1.1.21" evidence="2"/>
<dbReference type="GO" id="GO:0016787">
    <property type="term" value="F:hydrolase activity"/>
    <property type="evidence" value="ECO:0007669"/>
    <property type="project" value="InterPro"/>
</dbReference>
<dbReference type="GO" id="GO:0004638">
    <property type="term" value="F:phosphoribosylaminoimidazole carboxylase activity"/>
    <property type="evidence" value="ECO:0007669"/>
    <property type="project" value="UniProtKB-EC"/>
</dbReference>
<dbReference type="UniPathway" id="UPA00074">
    <property type="reaction ID" value="UER00130"/>
</dbReference>
<dbReference type="InterPro" id="IPR000031">
    <property type="entry name" value="PurE_dom"/>
</dbReference>
<evidence type="ECO:0000313" key="5">
    <source>
        <dbReference type="EMBL" id="JAT75918.1"/>
    </source>
</evidence>
<proteinExistence type="predicted"/>
<gene>
    <name evidence="5" type="ORF">g.27406</name>
</gene>
<dbReference type="PANTHER" id="PTHR43064:SF1">
    <property type="entry name" value="SLL1489 PROTEIN"/>
    <property type="match status" value="1"/>
</dbReference>
<dbReference type="Gene3D" id="3.40.50.1970">
    <property type="match status" value="1"/>
</dbReference>
<dbReference type="PANTHER" id="PTHR43064">
    <property type="entry name" value="PHOSPHORIBOSYLAMINOIMIDAZOLE CARBOXYLASE-RELATED"/>
    <property type="match status" value="1"/>
</dbReference>
<evidence type="ECO:0000256" key="2">
    <source>
        <dbReference type="ARBA" id="ARBA00012329"/>
    </source>
</evidence>